<dbReference type="HAMAP" id="MF_00478">
    <property type="entry name" value="RsxE_RnfE"/>
    <property type="match status" value="1"/>
</dbReference>
<dbReference type="PIRSF" id="PIRSF006102">
    <property type="entry name" value="NQR_DE"/>
    <property type="match status" value="1"/>
</dbReference>
<feature type="transmembrane region" description="Helical" evidence="8">
    <location>
        <begin position="95"/>
        <end position="114"/>
    </location>
</feature>
<dbReference type="Pfam" id="PF02508">
    <property type="entry name" value="Rnf-Nqr"/>
    <property type="match status" value="1"/>
</dbReference>
<keyword evidence="6 8" id="KW-1133">Transmembrane helix</keyword>
<comment type="subcellular location">
    <subcellularLocation>
        <location evidence="8">Cell membrane</location>
        <topology evidence="8">Multi-pass membrane protein</topology>
    </subcellularLocation>
    <subcellularLocation>
        <location evidence="1">Endomembrane system</location>
        <topology evidence="1">Multi-pass membrane protein</topology>
    </subcellularLocation>
</comment>
<dbReference type="NCBIfam" id="NF009070">
    <property type="entry name" value="PRK12405.1"/>
    <property type="match status" value="1"/>
</dbReference>
<dbReference type="RefSeq" id="WP_187302029.1">
    <property type="nucleotide sequence ID" value="NZ_CBCTQH010000003.1"/>
</dbReference>
<dbReference type="GO" id="GO:0005886">
    <property type="term" value="C:plasma membrane"/>
    <property type="evidence" value="ECO:0007669"/>
    <property type="project" value="UniProtKB-SubCell"/>
</dbReference>
<accession>A0A923NJ50</accession>
<dbReference type="EC" id="7.-.-.-" evidence="8"/>
<dbReference type="InterPro" id="IPR003667">
    <property type="entry name" value="NqrDE/RnfAE"/>
</dbReference>
<evidence type="ECO:0000256" key="1">
    <source>
        <dbReference type="ARBA" id="ARBA00004127"/>
    </source>
</evidence>
<comment type="caution">
    <text evidence="9">The sequence shown here is derived from an EMBL/GenBank/DDBJ whole genome shotgun (WGS) entry which is preliminary data.</text>
</comment>
<evidence type="ECO:0000313" key="9">
    <source>
        <dbReference type="EMBL" id="MBC6678855.1"/>
    </source>
</evidence>
<keyword evidence="2 8" id="KW-0813">Transport</keyword>
<name>A0A923NJ50_9FIRM</name>
<comment type="similarity">
    <text evidence="8">Belongs to the NqrDE/RnfAE family.</text>
</comment>
<keyword evidence="5 8" id="KW-0249">Electron transport</keyword>
<feature type="transmembrane region" description="Helical" evidence="8">
    <location>
        <begin position="70"/>
        <end position="89"/>
    </location>
</feature>
<keyword evidence="7 8" id="KW-0472">Membrane</keyword>
<dbReference type="GO" id="GO:0012505">
    <property type="term" value="C:endomembrane system"/>
    <property type="evidence" value="ECO:0007669"/>
    <property type="project" value="UniProtKB-SubCell"/>
</dbReference>
<dbReference type="NCBIfam" id="TIGR01948">
    <property type="entry name" value="rnfE"/>
    <property type="match status" value="1"/>
</dbReference>
<dbReference type="InterPro" id="IPR010968">
    <property type="entry name" value="RnfE"/>
</dbReference>
<keyword evidence="8" id="KW-1003">Cell membrane</keyword>
<keyword evidence="10" id="KW-1185">Reference proteome</keyword>
<evidence type="ECO:0000256" key="3">
    <source>
        <dbReference type="ARBA" id="ARBA00022692"/>
    </source>
</evidence>
<sequence length="226" mass="23411">MSKLSIVTKGIIKENPVLVLLLGTCPTLAVTTSAINGLGMGISAMVVLICSNIVISILKKVIPSTVRIPCYIVVIAGFVTIVQQLLKAYVPSLDAALGLFIPLIVVNCIILGRAEMFASKNSVVDSALDGLGMGIGFTLALGMMGLIRELLGSGTAFGITITADVLSPIGIFMLAPGGFFVYAILIAAVNWATKGKGVKKKEFGCQGCPMAATCGERSEEKEASAS</sequence>
<organism evidence="9 10">
    <name type="scientific">Zhenpiania hominis</name>
    <dbReference type="NCBI Taxonomy" id="2763644"/>
    <lineage>
        <taxon>Bacteria</taxon>
        <taxon>Bacillati</taxon>
        <taxon>Bacillota</taxon>
        <taxon>Clostridia</taxon>
        <taxon>Peptostreptococcales</taxon>
        <taxon>Anaerovoracaceae</taxon>
        <taxon>Zhenpiania</taxon>
    </lineage>
</organism>
<evidence type="ECO:0000256" key="2">
    <source>
        <dbReference type="ARBA" id="ARBA00022448"/>
    </source>
</evidence>
<feature type="transmembrane region" description="Helical" evidence="8">
    <location>
        <begin position="167"/>
        <end position="192"/>
    </location>
</feature>
<evidence type="ECO:0000256" key="4">
    <source>
        <dbReference type="ARBA" id="ARBA00022967"/>
    </source>
</evidence>
<dbReference type="AlphaFoldDB" id="A0A923NJ50"/>
<dbReference type="GO" id="GO:0022900">
    <property type="term" value="P:electron transport chain"/>
    <property type="evidence" value="ECO:0007669"/>
    <property type="project" value="UniProtKB-UniRule"/>
</dbReference>
<dbReference type="Proteomes" id="UP000602647">
    <property type="component" value="Unassembled WGS sequence"/>
</dbReference>
<evidence type="ECO:0000256" key="8">
    <source>
        <dbReference type="HAMAP-Rule" id="MF_00478"/>
    </source>
</evidence>
<evidence type="ECO:0000313" key="10">
    <source>
        <dbReference type="Proteomes" id="UP000602647"/>
    </source>
</evidence>
<dbReference type="PANTHER" id="PTHR30586:SF0">
    <property type="entry name" value="ION-TRANSLOCATING OXIDOREDUCTASE COMPLEX SUBUNIT E"/>
    <property type="match status" value="1"/>
</dbReference>
<feature type="transmembrane region" description="Helical" evidence="8">
    <location>
        <begin position="39"/>
        <end position="58"/>
    </location>
</feature>
<gene>
    <name evidence="8" type="primary">rnfE</name>
    <name evidence="9" type="ORF">H9L42_03315</name>
</gene>
<protein>
    <recommendedName>
        <fullName evidence="8">Ion-translocating oxidoreductase complex subunit E</fullName>
        <ecNumber evidence="8">7.-.-.-</ecNumber>
    </recommendedName>
    <alternativeName>
        <fullName evidence="8">Rnf electron transport complex subunit E</fullName>
    </alternativeName>
</protein>
<reference evidence="9" key="1">
    <citation type="submission" date="2020-08" db="EMBL/GenBank/DDBJ databases">
        <title>Genome public.</title>
        <authorList>
            <person name="Liu C."/>
            <person name="Sun Q."/>
        </authorList>
    </citation>
    <scope>NUCLEOTIDE SEQUENCE</scope>
    <source>
        <strain evidence="9">BX12</strain>
    </source>
</reference>
<comment type="subunit">
    <text evidence="8">The complex is composed of six subunits: RnfA, RnfB, RnfC, RnfD, RnfE and RnfG.</text>
</comment>
<feature type="transmembrane region" description="Helical" evidence="8">
    <location>
        <begin position="126"/>
        <end position="147"/>
    </location>
</feature>
<keyword evidence="4 8" id="KW-1278">Translocase</keyword>
<comment type="function">
    <text evidence="8">Part of a membrane-bound complex that couples electron transfer with translocation of ions across the membrane.</text>
</comment>
<evidence type="ECO:0000256" key="5">
    <source>
        <dbReference type="ARBA" id="ARBA00022982"/>
    </source>
</evidence>
<evidence type="ECO:0000256" key="7">
    <source>
        <dbReference type="ARBA" id="ARBA00023136"/>
    </source>
</evidence>
<keyword evidence="3 8" id="KW-0812">Transmembrane</keyword>
<proteinExistence type="inferred from homology"/>
<dbReference type="EMBL" id="JACRYT010000002">
    <property type="protein sequence ID" value="MBC6678855.1"/>
    <property type="molecule type" value="Genomic_DNA"/>
</dbReference>
<evidence type="ECO:0000256" key="6">
    <source>
        <dbReference type="ARBA" id="ARBA00022989"/>
    </source>
</evidence>
<dbReference type="PANTHER" id="PTHR30586">
    <property type="entry name" value="ELECTRON TRANSPORT COMPLEX PROTEIN RNFE"/>
    <property type="match status" value="1"/>
</dbReference>